<dbReference type="EMBL" id="PNJG02000002">
    <property type="protein sequence ID" value="RKQ35149.1"/>
    <property type="molecule type" value="Genomic_DNA"/>
</dbReference>
<accession>A0A495A5X0</accession>
<feature type="domain" description="Cupin type-2" evidence="1">
    <location>
        <begin position="43"/>
        <end position="101"/>
    </location>
</feature>
<reference evidence="2 3" key="1">
    <citation type="submission" date="2018-10" db="EMBL/GenBank/DDBJ databases">
        <title>Kocuria tytouropygialis sp. nov., isolated from the uropygial gland of an American barn owl (Tyto furcata).</title>
        <authorList>
            <person name="Braun M.S."/>
            <person name="Wang E."/>
            <person name="Zimmermann S."/>
            <person name="Wagner H."/>
            <person name="Wink M."/>
        </authorList>
    </citation>
    <scope>NUCLEOTIDE SEQUENCE [LARGE SCALE GENOMIC DNA]</scope>
    <source>
        <strain evidence="2 3">442</strain>
    </source>
</reference>
<comment type="caution">
    <text evidence="2">The sequence shown here is derived from an EMBL/GenBank/DDBJ whole genome shotgun (WGS) entry which is preliminary data.</text>
</comment>
<evidence type="ECO:0000313" key="3">
    <source>
        <dbReference type="Proteomes" id="UP000249516"/>
    </source>
</evidence>
<dbReference type="Proteomes" id="UP000249516">
    <property type="component" value="Unassembled WGS sequence"/>
</dbReference>
<dbReference type="AlphaFoldDB" id="A0A495A5X0"/>
<protein>
    <submittedName>
        <fullName evidence="2">Cupin</fullName>
    </submittedName>
</protein>
<organism evidence="2 3">
    <name type="scientific">Kocuria tytonis</name>
    <dbReference type="NCBI Taxonomy" id="2054280"/>
    <lineage>
        <taxon>Bacteria</taxon>
        <taxon>Bacillati</taxon>
        <taxon>Actinomycetota</taxon>
        <taxon>Actinomycetes</taxon>
        <taxon>Micrococcales</taxon>
        <taxon>Micrococcaceae</taxon>
        <taxon>Kocuria</taxon>
    </lineage>
</organism>
<dbReference type="CDD" id="cd02230">
    <property type="entry name" value="cupin_HP0902-like"/>
    <property type="match status" value="1"/>
</dbReference>
<keyword evidence="3" id="KW-1185">Reference proteome</keyword>
<dbReference type="SUPFAM" id="SSF51182">
    <property type="entry name" value="RmlC-like cupins"/>
    <property type="match status" value="1"/>
</dbReference>
<dbReference type="PANTHER" id="PTHR37694:SF1">
    <property type="entry name" value="SLR8022 PROTEIN"/>
    <property type="match status" value="1"/>
</dbReference>
<dbReference type="InterPro" id="IPR011051">
    <property type="entry name" value="RmlC_Cupin_sf"/>
</dbReference>
<dbReference type="RefSeq" id="WP_110919530.1">
    <property type="nucleotide sequence ID" value="NZ_PNJG02000002.1"/>
</dbReference>
<gene>
    <name evidence="2" type="ORF">C1C97_007800</name>
</gene>
<dbReference type="OrthoDB" id="5190473at2"/>
<dbReference type="PANTHER" id="PTHR37694">
    <property type="entry name" value="SLR8022 PROTEIN"/>
    <property type="match status" value="1"/>
</dbReference>
<dbReference type="InterPro" id="IPR013096">
    <property type="entry name" value="Cupin_2"/>
</dbReference>
<proteinExistence type="predicted"/>
<sequence length="110" mass="11760">MDANSLTTLARTLLEQAHEVSSGRAAHNLHGGRGHRLQQTVIALVQGEDLKEHENPGEATLQVVEGRVELAAGEDSVTLSAGEHAVIPQQRHSLHAQEDSVVLLSLVNAH</sequence>
<dbReference type="Pfam" id="PF07883">
    <property type="entry name" value="Cupin_2"/>
    <property type="match status" value="1"/>
</dbReference>
<dbReference type="InterPro" id="IPR014710">
    <property type="entry name" value="RmlC-like_jellyroll"/>
</dbReference>
<evidence type="ECO:0000259" key="1">
    <source>
        <dbReference type="Pfam" id="PF07883"/>
    </source>
</evidence>
<name>A0A495A5X0_9MICC</name>
<evidence type="ECO:0000313" key="2">
    <source>
        <dbReference type="EMBL" id="RKQ35149.1"/>
    </source>
</evidence>
<dbReference type="Gene3D" id="2.60.120.10">
    <property type="entry name" value="Jelly Rolls"/>
    <property type="match status" value="1"/>
</dbReference>